<dbReference type="InterPro" id="IPR029057">
    <property type="entry name" value="PRTase-like"/>
</dbReference>
<sequence>MGEELGKKIIMDYFLVRESITTPMNSRLDGFLPKIPLCAIITTKDDFSFLGIGISSVLQNSISGYMDFNGQRGIQALNAEIRHMQLPKPKGQSVHTLIIAKAVLATGCTAIHLAKKAMSEYMPRNIIIASIFYSQNALAELSYEIPNSDIIVVGEPDMLDDDGMLIPGIVMV</sequence>
<dbReference type="AlphaFoldDB" id="A0AA91DAT6"/>
<keyword evidence="3" id="KW-1185">Reference proteome</keyword>
<dbReference type="Gene3D" id="3.40.50.2020">
    <property type="match status" value="1"/>
</dbReference>
<organism evidence="2 3">
    <name type="scientific">Methylomonas koyamae</name>
    <dbReference type="NCBI Taxonomy" id="702114"/>
    <lineage>
        <taxon>Bacteria</taxon>
        <taxon>Pseudomonadati</taxon>
        <taxon>Pseudomonadota</taxon>
        <taxon>Gammaproteobacteria</taxon>
        <taxon>Methylococcales</taxon>
        <taxon>Methylococcaceae</taxon>
        <taxon>Methylomonas</taxon>
    </lineage>
</organism>
<feature type="domain" description="Phosphoribosyltransferase" evidence="1">
    <location>
        <begin position="71"/>
        <end position="169"/>
    </location>
</feature>
<dbReference type="Pfam" id="PF14681">
    <property type="entry name" value="UPRTase"/>
    <property type="match status" value="1"/>
</dbReference>
<comment type="caution">
    <text evidence="2">The sequence shown here is derived from an EMBL/GenBank/DDBJ whole genome shotgun (WGS) entry which is preliminary data.</text>
</comment>
<evidence type="ECO:0000313" key="3">
    <source>
        <dbReference type="Proteomes" id="UP000077734"/>
    </source>
</evidence>
<accession>A0AA91DAT6</accession>
<dbReference type="EMBL" id="LUUL01000105">
    <property type="protein sequence ID" value="OAI23339.1"/>
    <property type="molecule type" value="Genomic_DNA"/>
</dbReference>
<name>A0AA91DAT6_9GAMM</name>
<evidence type="ECO:0000259" key="1">
    <source>
        <dbReference type="Pfam" id="PF14681"/>
    </source>
</evidence>
<gene>
    <name evidence="2" type="ORF">A1356_17725</name>
</gene>
<proteinExistence type="predicted"/>
<dbReference type="SUPFAM" id="SSF53271">
    <property type="entry name" value="PRTase-like"/>
    <property type="match status" value="1"/>
</dbReference>
<dbReference type="Proteomes" id="UP000077734">
    <property type="component" value="Unassembled WGS sequence"/>
</dbReference>
<dbReference type="InterPro" id="IPR000836">
    <property type="entry name" value="PRTase_dom"/>
</dbReference>
<evidence type="ECO:0000313" key="2">
    <source>
        <dbReference type="EMBL" id="OAI23339.1"/>
    </source>
</evidence>
<reference evidence="2 3" key="1">
    <citation type="submission" date="2016-03" db="EMBL/GenBank/DDBJ databases">
        <authorList>
            <person name="Heylen K."/>
            <person name="De Vos P."/>
            <person name="Vekeman B."/>
        </authorList>
    </citation>
    <scope>NUCLEOTIDE SEQUENCE [LARGE SCALE GENOMIC DNA]</scope>
    <source>
        <strain evidence="2 3">R-49807</strain>
    </source>
</reference>
<protein>
    <recommendedName>
        <fullName evidence="1">Phosphoribosyltransferase domain-containing protein</fullName>
    </recommendedName>
</protein>